<dbReference type="InterPro" id="IPR001680">
    <property type="entry name" value="WD40_rpt"/>
</dbReference>
<dbReference type="OMA" id="CSPDQQW"/>
<reference evidence="5" key="1">
    <citation type="journal article" date="2014" name="Science">
        <title>Nonhuman genetics. Genomic basis for the convergent evolution of electric organs.</title>
        <authorList>
            <person name="Gallant J.R."/>
            <person name="Traeger L.L."/>
            <person name="Volkening J.D."/>
            <person name="Moffett H."/>
            <person name="Chen P.H."/>
            <person name="Novina C.D."/>
            <person name="Phillips G.N.Jr."/>
            <person name="Anand R."/>
            <person name="Wells G.B."/>
            <person name="Pinch M."/>
            <person name="Guth R."/>
            <person name="Unguez G.A."/>
            <person name="Albert J.S."/>
            <person name="Zakon H.H."/>
            <person name="Samanta M.P."/>
            <person name="Sussman M.R."/>
        </authorList>
    </citation>
    <scope>NUCLEOTIDE SEQUENCE [LARGE SCALE GENOMIC DNA]</scope>
</reference>
<dbReference type="InterPro" id="IPR001810">
    <property type="entry name" value="F-box_dom"/>
</dbReference>
<reference evidence="4" key="5">
    <citation type="submission" date="2025-09" db="UniProtKB">
        <authorList>
            <consortium name="Ensembl"/>
        </authorList>
    </citation>
    <scope>IDENTIFICATION</scope>
</reference>
<dbReference type="GeneID" id="113572304"/>
<evidence type="ECO:0000256" key="1">
    <source>
        <dbReference type="ARBA" id="ARBA00022574"/>
    </source>
</evidence>
<organism evidence="4 5">
    <name type="scientific">Electrophorus electricus</name>
    <name type="common">Electric eel</name>
    <name type="synonym">Gymnotus electricus</name>
    <dbReference type="NCBI Taxonomy" id="8005"/>
    <lineage>
        <taxon>Eukaryota</taxon>
        <taxon>Metazoa</taxon>
        <taxon>Chordata</taxon>
        <taxon>Craniata</taxon>
        <taxon>Vertebrata</taxon>
        <taxon>Euteleostomi</taxon>
        <taxon>Actinopterygii</taxon>
        <taxon>Neopterygii</taxon>
        <taxon>Teleostei</taxon>
        <taxon>Ostariophysi</taxon>
        <taxon>Gymnotiformes</taxon>
        <taxon>Gymnotoidei</taxon>
        <taxon>Gymnotidae</taxon>
        <taxon>Electrophorus</taxon>
    </lineage>
</organism>
<evidence type="ECO:0000313" key="4">
    <source>
        <dbReference type="Ensembl" id="ENSEEEP00000018272.2"/>
    </source>
</evidence>
<gene>
    <name evidence="4" type="primary">fbxw12</name>
</gene>
<dbReference type="PROSITE" id="PS50181">
    <property type="entry name" value="FBOX"/>
    <property type="match status" value="1"/>
</dbReference>
<proteinExistence type="predicted"/>
<dbReference type="CTD" id="285231"/>
<name>A0A4W4F2Z3_ELEEL</name>
<dbReference type="RefSeq" id="XP_026857539.2">
    <property type="nucleotide sequence ID" value="XM_027001738.2"/>
</dbReference>
<dbReference type="InterPro" id="IPR042627">
    <property type="entry name" value="FBXW2"/>
</dbReference>
<dbReference type="PANTHER" id="PTHR44436:SF1">
    <property type="entry name" value="F-BOX_WD REPEAT-CONTAINING PROTEIN 2"/>
    <property type="match status" value="1"/>
</dbReference>
<dbReference type="PANTHER" id="PTHR44436">
    <property type="entry name" value="F-BOX/WD REPEAT-CONTAINING PROTEIN 2"/>
    <property type="match status" value="1"/>
</dbReference>
<evidence type="ECO:0000259" key="3">
    <source>
        <dbReference type="PROSITE" id="PS50181"/>
    </source>
</evidence>
<reference evidence="4" key="4">
    <citation type="submission" date="2025-08" db="UniProtKB">
        <authorList>
            <consortium name="Ensembl"/>
        </authorList>
    </citation>
    <scope>IDENTIFICATION</scope>
</reference>
<dbReference type="Gene3D" id="1.20.1280.50">
    <property type="match status" value="1"/>
</dbReference>
<dbReference type="SUPFAM" id="SSF81383">
    <property type="entry name" value="F-box domain"/>
    <property type="match status" value="1"/>
</dbReference>
<dbReference type="SMART" id="SM00256">
    <property type="entry name" value="FBOX"/>
    <property type="match status" value="1"/>
</dbReference>
<dbReference type="KEGG" id="eee:113572304"/>
<dbReference type="Proteomes" id="UP000314983">
    <property type="component" value="Chromosome 24"/>
</dbReference>
<dbReference type="Gene3D" id="2.130.10.10">
    <property type="entry name" value="YVTN repeat-like/Quinoprotein amine dehydrogenase"/>
    <property type="match status" value="1"/>
</dbReference>
<accession>A0A4W4F2Z3</accession>
<dbReference type="Ensembl" id="ENSEEET00000018473.2">
    <property type="protein sequence ID" value="ENSEEEP00000018272.2"/>
    <property type="gene ID" value="ENSEEEG00000008977.2"/>
</dbReference>
<reference evidence="5" key="2">
    <citation type="journal article" date="2017" name="Sci. Adv.">
        <title>A tail of two voltages: Proteomic comparison of the three electric organs of the electric eel.</title>
        <authorList>
            <person name="Traeger L.L."/>
            <person name="Sabat G."/>
            <person name="Barrett-Wilt G.A."/>
            <person name="Wells G.B."/>
            <person name="Sussman M.R."/>
        </authorList>
    </citation>
    <scope>NUCLEOTIDE SEQUENCE [LARGE SCALE GENOMIC DNA]</scope>
</reference>
<dbReference type="STRING" id="8005.ENSEEEP00000018272"/>
<sequence>MDSQTSGNCGSLDHNMEYDQHRLPLDCWISIFSFLNEDDLIRVSCVCKEWHEAGETPWLWREMCLRRWGFCNLGQLLAASERYTWKRYYLHRVNLEHHMKSGRPGGDYTCKSLRGHKGKVVGFSYLVGNTTLQDIWRCSPVVCSASLDGTVKAWDIHKGVSLWSSSAGNPVTAIVTDPQQCVVVTSDSTGAIKSWQGQSGAELATFSSSSTQCTLLPFYKDGASFLMVGTAPGSLLVLSSPFLSEISRHVVCDSFQINIILSSPDKKWILATSKENFDFSPKVFWSASLCSPVEEEDTVFVSLPVRGCIAAVFLPTQPARVAVIHHWGPVHHTALSVFDLGMKKSKCNMEAEGQQVESFPLNLKQRHSDIILHAKGSSTILLTDGNDLNVYTLKGALIASFKDHIQPIISLCVDSFRVVTASRDLSLRVLTWKKDQDKALTLESQYHLLGGSHTASRGFTGVACDYASIVASVESVEGKDVLKAYIFNS</sequence>
<dbReference type="GeneTree" id="ENSGT00940000162955"/>
<evidence type="ECO:0000256" key="2">
    <source>
        <dbReference type="ARBA" id="ARBA00022737"/>
    </source>
</evidence>
<keyword evidence="2" id="KW-0677">Repeat</keyword>
<dbReference type="SUPFAM" id="SSF50978">
    <property type="entry name" value="WD40 repeat-like"/>
    <property type="match status" value="1"/>
</dbReference>
<dbReference type="InterPro" id="IPR036322">
    <property type="entry name" value="WD40_repeat_dom_sf"/>
</dbReference>
<feature type="domain" description="F-box" evidence="3">
    <location>
        <begin position="17"/>
        <end position="63"/>
    </location>
</feature>
<evidence type="ECO:0000313" key="5">
    <source>
        <dbReference type="Proteomes" id="UP000314983"/>
    </source>
</evidence>
<protein>
    <recommendedName>
        <fullName evidence="3">F-box domain-containing protein</fullName>
    </recommendedName>
</protein>
<dbReference type="InterPro" id="IPR036047">
    <property type="entry name" value="F-box-like_dom_sf"/>
</dbReference>
<dbReference type="SMART" id="SM00320">
    <property type="entry name" value="WD40"/>
    <property type="match status" value="3"/>
</dbReference>
<dbReference type="AlphaFoldDB" id="A0A4W4F2Z3"/>
<keyword evidence="1" id="KW-0853">WD repeat</keyword>
<dbReference type="InterPro" id="IPR015943">
    <property type="entry name" value="WD40/YVTN_repeat-like_dom_sf"/>
</dbReference>
<reference evidence="4" key="3">
    <citation type="submission" date="2020-05" db="EMBL/GenBank/DDBJ databases">
        <title>Electrophorus electricus (electric eel) genome, fEleEle1, primary haplotype.</title>
        <authorList>
            <person name="Myers G."/>
            <person name="Meyer A."/>
            <person name="Fedrigo O."/>
            <person name="Formenti G."/>
            <person name="Rhie A."/>
            <person name="Tracey A."/>
            <person name="Sims Y."/>
            <person name="Jarvis E.D."/>
        </authorList>
    </citation>
    <scope>NUCLEOTIDE SEQUENCE [LARGE SCALE GENOMIC DNA]</scope>
</reference>
<dbReference type="Pfam" id="PF12937">
    <property type="entry name" value="F-box-like"/>
    <property type="match status" value="1"/>
</dbReference>
<keyword evidence="5" id="KW-1185">Reference proteome</keyword>